<protein>
    <submittedName>
        <fullName evidence="1">Uncharacterized protein</fullName>
    </submittedName>
</protein>
<proteinExistence type="predicted"/>
<dbReference type="Proteomes" id="UP000607197">
    <property type="component" value="Unassembled WGS sequence"/>
</dbReference>
<evidence type="ECO:0000313" key="2">
    <source>
        <dbReference type="Proteomes" id="UP000607197"/>
    </source>
</evidence>
<reference evidence="1" key="2">
    <citation type="submission" date="2020-09" db="EMBL/GenBank/DDBJ databases">
        <authorList>
            <person name="Sun Q."/>
            <person name="Ohkuma M."/>
        </authorList>
    </citation>
    <scope>NUCLEOTIDE SEQUENCE</scope>
    <source>
        <strain evidence="1">JCM 19596</strain>
    </source>
</reference>
<name>A0A830FI79_9EURY</name>
<gene>
    <name evidence="1" type="ORF">GCM10009039_11760</name>
</gene>
<organism evidence="1 2">
    <name type="scientific">Halocalculus aciditolerans</name>
    <dbReference type="NCBI Taxonomy" id="1383812"/>
    <lineage>
        <taxon>Archaea</taxon>
        <taxon>Methanobacteriati</taxon>
        <taxon>Methanobacteriota</taxon>
        <taxon>Stenosarchaea group</taxon>
        <taxon>Halobacteria</taxon>
        <taxon>Halobacteriales</taxon>
        <taxon>Halobacteriaceae</taxon>
        <taxon>Halocalculus</taxon>
    </lineage>
</organism>
<dbReference type="AlphaFoldDB" id="A0A830FI79"/>
<comment type="caution">
    <text evidence="1">The sequence shown here is derived from an EMBL/GenBank/DDBJ whole genome shotgun (WGS) entry which is preliminary data.</text>
</comment>
<dbReference type="RefSeq" id="WP_188976797.1">
    <property type="nucleotide sequence ID" value="NZ_BMPG01000001.1"/>
</dbReference>
<keyword evidence="2" id="KW-1185">Reference proteome</keyword>
<accession>A0A830FI79</accession>
<dbReference type="EMBL" id="BMPG01000001">
    <property type="protein sequence ID" value="GGL55271.1"/>
    <property type="molecule type" value="Genomic_DNA"/>
</dbReference>
<sequence length="72" mass="8142">MSSFSDPDTRYQIIKSETPVSVDGFAMGEPTGEVRCCECGASHLNIDEIPHAEDCPQRFVRSDWWRAHVLDD</sequence>
<dbReference type="OrthoDB" id="322258at2157"/>
<reference evidence="1" key="1">
    <citation type="journal article" date="2014" name="Int. J. Syst. Evol. Microbiol.">
        <title>Complete genome sequence of Corynebacterium casei LMG S-19264T (=DSM 44701T), isolated from a smear-ripened cheese.</title>
        <authorList>
            <consortium name="US DOE Joint Genome Institute (JGI-PGF)"/>
            <person name="Walter F."/>
            <person name="Albersmeier A."/>
            <person name="Kalinowski J."/>
            <person name="Ruckert C."/>
        </authorList>
    </citation>
    <scope>NUCLEOTIDE SEQUENCE</scope>
    <source>
        <strain evidence="1">JCM 19596</strain>
    </source>
</reference>
<evidence type="ECO:0000313" key="1">
    <source>
        <dbReference type="EMBL" id="GGL55271.1"/>
    </source>
</evidence>